<evidence type="ECO:0008006" key="4">
    <source>
        <dbReference type="Google" id="ProtNLM"/>
    </source>
</evidence>
<dbReference type="AlphaFoldDB" id="A0A835G464"/>
<organism evidence="2 3">
    <name type="scientific">Spodoptera exigua</name>
    <name type="common">Beet armyworm</name>
    <name type="synonym">Noctua fulgens</name>
    <dbReference type="NCBI Taxonomy" id="7107"/>
    <lineage>
        <taxon>Eukaryota</taxon>
        <taxon>Metazoa</taxon>
        <taxon>Ecdysozoa</taxon>
        <taxon>Arthropoda</taxon>
        <taxon>Hexapoda</taxon>
        <taxon>Insecta</taxon>
        <taxon>Pterygota</taxon>
        <taxon>Neoptera</taxon>
        <taxon>Endopterygota</taxon>
        <taxon>Lepidoptera</taxon>
        <taxon>Glossata</taxon>
        <taxon>Ditrysia</taxon>
        <taxon>Noctuoidea</taxon>
        <taxon>Noctuidae</taxon>
        <taxon>Amphipyrinae</taxon>
        <taxon>Spodoptera</taxon>
    </lineage>
</organism>
<accession>A0A835G464</accession>
<dbReference type="Proteomes" id="UP000648187">
    <property type="component" value="Unassembled WGS sequence"/>
</dbReference>
<gene>
    <name evidence="2" type="ORF">HW555_012098</name>
</gene>
<sequence length="73" mass="8424">MIITTKATIATNNKLEKAGNAFAQEISAVTGDMRRPKKVRLKWENLKKSARKLKKRRKLSEEVQRAQRDKDLS</sequence>
<protein>
    <recommendedName>
        <fullName evidence="4">Regulatory protein zeste</fullName>
    </recommendedName>
</protein>
<dbReference type="EMBL" id="JACKWZ010000406">
    <property type="protein sequence ID" value="KAF9408124.1"/>
    <property type="molecule type" value="Genomic_DNA"/>
</dbReference>
<name>A0A835G464_SPOEX</name>
<evidence type="ECO:0000313" key="2">
    <source>
        <dbReference type="EMBL" id="KAF9408124.1"/>
    </source>
</evidence>
<proteinExistence type="predicted"/>
<evidence type="ECO:0000256" key="1">
    <source>
        <dbReference type="SAM" id="MobiDB-lite"/>
    </source>
</evidence>
<reference evidence="2" key="1">
    <citation type="submission" date="2020-08" db="EMBL/GenBank/DDBJ databases">
        <title>Spodoptera exigua strain:BAW_Kor-Di-RS1 Genome sequencing and assembly.</title>
        <authorList>
            <person name="Kim J."/>
            <person name="Nam H.Y."/>
            <person name="Kwon M."/>
            <person name="Choi J.H."/>
            <person name="Cho S.R."/>
            <person name="Kim G.-H."/>
        </authorList>
    </citation>
    <scope>NUCLEOTIDE SEQUENCE</scope>
    <source>
        <strain evidence="2">BAW_Kor-Di-RS1</strain>
        <tissue evidence="2">Whole-body</tissue>
    </source>
</reference>
<feature type="compositionally biased region" description="Basic and acidic residues" evidence="1">
    <location>
        <begin position="59"/>
        <end position="73"/>
    </location>
</feature>
<comment type="caution">
    <text evidence="2">The sequence shown here is derived from an EMBL/GenBank/DDBJ whole genome shotgun (WGS) entry which is preliminary data.</text>
</comment>
<feature type="region of interest" description="Disordered" evidence="1">
    <location>
        <begin position="52"/>
        <end position="73"/>
    </location>
</feature>
<evidence type="ECO:0000313" key="3">
    <source>
        <dbReference type="Proteomes" id="UP000648187"/>
    </source>
</evidence>
<keyword evidence="3" id="KW-1185">Reference proteome</keyword>